<name>A0A8J2EG32_COTCN</name>
<organism evidence="2 3">
    <name type="scientific">Cotesia congregata</name>
    <name type="common">Parasitoid wasp</name>
    <name type="synonym">Apanteles congregatus</name>
    <dbReference type="NCBI Taxonomy" id="51543"/>
    <lineage>
        <taxon>Eukaryota</taxon>
        <taxon>Metazoa</taxon>
        <taxon>Ecdysozoa</taxon>
        <taxon>Arthropoda</taxon>
        <taxon>Hexapoda</taxon>
        <taxon>Insecta</taxon>
        <taxon>Pterygota</taxon>
        <taxon>Neoptera</taxon>
        <taxon>Endopterygota</taxon>
        <taxon>Hymenoptera</taxon>
        <taxon>Apocrita</taxon>
        <taxon>Ichneumonoidea</taxon>
        <taxon>Braconidae</taxon>
        <taxon>Microgastrinae</taxon>
        <taxon>Cotesia</taxon>
    </lineage>
</organism>
<comment type="caution">
    <text evidence="2">The sequence shown here is derived from an EMBL/GenBank/DDBJ whole genome shotgun (WGS) entry which is preliminary data.</text>
</comment>
<sequence length="546" mass="63503">MIFSHNLLLWIGSLLVAVAPVIKSETKGLIEYKNVRAGATVNRLQRNESTIEVLGSIFKSNSTYPEIYRNFTEFVRYPPHWHSRQFNCYESIYLVSHPSVKADNKFSSNNAIERSFLLLEEDLLKHEKFNIDDKFKNSSYTCVLYELCNLKEERIKKNVAVFGADDLPPNISTIIYVYEKDPIKEQSFSSYTDKRIAYKSPIVSATNNTKLEEWTEDFLNKTQSFLFNFENMPVKNQNEIYKHMESDAIRDFRLVNLPTLSDKLIKLPSTKQQLQELEPGCTLNIRELKGDTVSVITIMRFLLFEKIFSESDENFAMTIRTYNNDEKIKSSCPYQRLAFQSNDHINDHQNLEFFDCLVEHKQFGIPGYLTKEFKRMEVRVCRTVKKESAEEPLTIINWHKDFEDIGYNVFIRENIIIKYPKEGETHYVSSVYKGDCLYQSLPLFTSELISGSGNVEFINKVTELLLNTETPKRSLYQVLENETLKSEVKKQFGDNYLLSVNLRPMHTKRPLPQLNLIEYSFNFGNSLQASLLTIFVAMIAAKLLIN</sequence>
<dbReference type="AlphaFoldDB" id="A0A8J2EG32"/>
<dbReference type="Proteomes" id="UP000786811">
    <property type="component" value="Unassembled WGS sequence"/>
</dbReference>
<proteinExistence type="predicted"/>
<reference evidence="2" key="1">
    <citation type="submission" date="2021-04" db="EMBL/GenBank/DDBJ databases">
        <authorList>
            <person name="Chebbi M.A.C M."/>
        </authorList>
    </citation>
    <scope>NUCLEOTIDE SEQUENCE</scope>
</reference>
<evidence type="ECO:0000256" key="1">
    <source>
        <dbReference type="SAM" id="SignalP"/>
    </source>
</evidence>
<keyword evidence="3" id="KW-1185">Reference proteome</keyword>
<keyword evidence="1" id="KW-0732">Signal</keyword>
<accession>A0A8J2EG32</accession>
<feature type="signal peptide" evidence="1">
    <location>
        <begin position="1"/>
        <end position="24"/>
    </location>
</feature>
<dbReference type="OrthoDB" id="7684881at2759"/>
<dbReference type="EMBL" id="CAJNRD030001114">
    <property type="protein sequence ID" value="CAG5074114.1"/>
    <property type="molecule type" value="Genomic_DNA"/>
</dbReference>
<protein>
    <submittedName>
        <fullName evidence="2">Uncharacterized protein</fullName>
    </submittedName>
</protein>
<gene>
    <name evidence="2" type="ORF">HICCMSTLAB_LOCUS886</name>
</gene>
<evidence type="ECO:0000313" key="2">
    <source>
        <dbReference type="EMBL" id="CAG5074114.1"/>
    </source>
</evidence>
<evidence type="ECO:0000313" key="3">
    <source>
        <dbReference type="Proteomes" id="UP000786811"/>
    </source>
</evidence>
<feature type="chain" id="PRO_5035228652" evidence="1">
    <location>
        <begin position="25"/>
        <end position="546"/>
    </location>
</feature>